<evidence type="ECO:0000313" key="3">
    <source>
        <dbReference type="Proteomes" id="UP000822688"/>
    </source>
</evidence>
<dbReference type="EMBL" id="CM026432">
    <property type="protein sequence ID" value="KAG0557250.1"/>
    <property type="molecule type" value="Genomic_DNA"/>
</dbReference>
<feature type="transmembrane region" description="Helical" evidence="1">
    <location>
        <begin position="21"/>
        <end position="44"/>
    </location>
</feature>
<name>A0A8T0GDZ4_CERPU</name>
<sequence length="135" mass="15497">MITGNVDEDLRICCKVQFGSLMALFFSGGSLSCFLGVTLVALSYNTLRKLKGLLFTCSYCEHVALVSLYWLPHLRFCVLMGHLWTVQVNPLWHLSAQWQLRVRKSISIREHSIVSFLNTSILKIFERLQNVSFLE</sequence>
<accession>A0A8T0GDZ4</accession>
<protein>
    <submittedName>
        <fullName evidence="2">Uncharacterized protein</fullName>
    </submittedName>
</protein>
<reference evidence="2 3" key="1">
    <citation type="submission" date="2020-06" db="EMBL/GenBank/DDBJ databases">
        <title>WGS assembly of Ceratodon purpureus strain R40.</title>
        <authorList>
            <person name="Carey S.B."/>
            <person name="Jenkins J."/>
            <person name="Shu S."/>
            <person name="Lovell J.T."/>
            <person name="Sreedasyam A."/>
            <person name="Maumus F."/>
            <person name="Tiley G.P."/>
            <person name="Fernandez-Pozo N."/>
            <person name="Barry K."/>
            <person name="Chen C."/>
            <person name="Wang M."/>
            <person name="Lipzen A."/>
            <person name="Daum C."/>
            <person name="Saski C.A."/>
            <person name="Payton A.C."/>
            <person name="Mcbreen J.C."/>
            <person name="Conrad R.E."/>
            <person name="Kollar L.M."/>
            <person name="Olsson S."/>
            <person name="Huttunen S."/>
            <person name="Landis J.B."/>
            <person name="Wickett N.J."/>
            <person name="Johnson M.G."/>
            <person name="Rensing S.A."/>
            <person name="Grimwood J."/>
            <person name="Schmutz J."/>
            <person name="Mcdaniel S.F."/>
        </authorList>
    </citation>
    <scope>NUCLEOTIDE SEQUENCE [LARGE SCALE GENOMIC DNA]</scope>
    <source>
        <strain evidence="2 3">R40</strain>
    </source>
</reference>
<dbReference type="AlphaFoldDB" id="A0A8T0GDZ4"/>
<keyword evidence="1" id="KW-0812">Transmembrane</keyword>
<keyword evidence="3" id="KW-1185">Reference proteome</keyword>
<organism evidence="2 3">
    <name type="scientific">Ceratodon purpureus</name>
    <name type="common">Fire moss</name>
    <name type="synonym">Dicranum purpureum</name>
    <dbReference type="NCBI Taxonomy" id="3225"/>
    <lineage>
        <taxon>Eukaryota</taxon>
        <taxon>Viridiplantae</taxon>
        <taxon>Streptophyta</taxon>
        <taxon>Embryophyta</taxon>
        <taxon>Bryophyta</taxon>
        <taxon>Bryophytina</taxon>
        <taxon>Bryopsida</taxon>
        <taxon>Dicranidae</taxon>
        <taxon>Pseudoditrichales</taxon>
        <taxon>Ditrichaceae</taxon>
        <taxon>Ceratodon</taxon>
    </lineage>
</organism>
<evidence type="ECO:0000313" key="2">
    <source>
        <dbReference type="EMBL" id="KAG0557250.1"/>
    </source>
</evidence>
<dbReference type="Proteomes" id="UP000822688">
    <property type="component" value="Chromosome 11"/>
</dbReference>
<keyword evidence="1" id="KW-1133">Transmembrane helix</keyword>
<proteinExistence type="predicted"/>
<comment type="caution">
    <text evidence="2">The sequence shown here is derived from an EMBL/GenBank/DDBJ whole genome shotgun (WGS) entry which is preliminary data.</text>
</comment>
<evidence type="ECO:0000256" key="1">
    <source>
        <dbReference type="SAM" id="Phobius"/>
    </source>
</evidence>
<gene>
    <name evidence="2" type="ORF">KC19_11G113800</name>
</gene>
<keyword evidence="1" id="KW-0472">Membrane</keyword>